<comment type="subcellular location">
    <subcellularLocation>
        <location evidence="8">Cytoplasm</location>
    </subcellularLocation>
</comment>
<feature type="domain" description="UDP N-acetylglucosamine O-acyltransferase C-terminal" evidence="9">
    <location>
        <begin position="177"/>
        <end position="255"/>
    </location>
</feature>
<dbReference type="InterPro" id="IPR001451">
    <property type="entry name" value="Hexapep"/>
</dbReference>
<dbReference type="Gene3D" id="1.20.1180.10">
    <property type="entry name" value="Udp N-acetylglucosamine O-acyltransferase, C-terminal domain"/>
    <property type="match status" value="1"/>
</dbReference>
<comment type="catalytic activity">
    <reaction evidence="8">
        <text>a (3R)-hydroxyacyl-[ACP] + UDP-N-acetyl-alpha-D-glucosamine = a UDP-3-O-[(3R)-3-hydroxyacyl]-N-acetyl-alpha-D-glucosamine + holo-[ACP]</text>
        <dbReference type="Rhea" id="RHEA:67812"/>
        <dbReference type="Rhea" id="RHEA-COMP:9685"/>
        <dbReference type="Rhea" id="RHEA-COMP:9945"/>
        <dbReference type="ChEBI" id="CHEBI:57705"/>
        <dbReference type="ChEBI" id="CHEBI:64479"/>
        <dbReference type="ChEBI" id="CHEBI:78827"/>
        <dbReference type="ChEBI" id="CHEBI:173225"/>
        <dbReference type="EC" id="2.3.1.129"/>
    </reaction>
</comment>
<evidence type="ECO:0000256" key="3">
    <source>
        <dbReference type="ARBA" id="ARBA00022556"/>
    </source>
</evidence>
<evidence type="ECO:0000256" key="4">
    <source>
        <dbReference type="ARBA" id="ARBA00022679"/>
    </source>
</evidence>
<dbReference type="PIRSF" id="PIRSF000456">
    <property type="entry name" value="UDP-GlcNAc_acltr"/>
    <property type="match status" value="1"/>
</dbReference>
<dbReference type="PROSITE" id="PS00101">
    <property type="entry name" value="HEXAPEP_TRANSFERASES"/>
    <property type="match status" value="1"/>
</dbReference>
<dbReference type="NCBIfam" id="TIGR01852">
    <property type="entry name" value="lipid_A_lpxA"/>
    <property type="match status" value="1"/>
</dbReference>
<reference evidence="10 11" key="1">
    <citation type="submission" date="2019-09" db="EMBL/GenBank/DDBJ databases">
        <title>Draft genome sequence of various Type strains from the CCUG.</title>
        <authorList>
            <person name="Pineiro-Iglesias B."/>
            <person name="Tunovic T."/>
            <person name="Unosson C."/>
            <person name="Inganas E."/>
            <person name="Ohlen M."/>
            <person name="Cardew S."/>
            <person name="Jensie-Markopoulos S."/>
            <person name="Salva-Serra F."/>
            <person name="Jaen-Luchoro D."/>
            <person name="Karlsson R."/>
            <person name="Svensson-Stadler L."/>
            <person name="Chun J."/>
            <person name="Moore E."/>
        </authorList>
    </citation>
    <scope>NUCLEOTIDE SEQUENCE [LARGE SCALE GENOMIC DNA]</scope>
    <source>
        <strain evidence="10 11">CCUG 32756T</strain>
    </source>
</reference>
<keyword evidence="1 8" id="KW-0963">Cytoplasm</keyword>
<sequence>MASNIAKTAIIHKGAQIADGVEIGDFCVIGERVKIDSGCKLYNGVTILGNTIIGARTTIFPYAVLGTIPQDLKYAGEEVELIIGADNLIREHCMFNPGTQGGIGKTIIGDHNLFMAYVHIAHDCVIGNHCILANNATLGGHIVLGDYVNIGGMTPVHQFVKIGDGAMIAGASALSQDVPPFCMAEGNRAVIRGLNKHRMRKLFTSEEIDAISSFYKELFAATSMRDYAQSVLDSGARLESIENICRFVLDSSRGIPIRKGKE</sequence>
<evidence type="ECO:0000259" key="9">
    <source>
        <dbReference type="Pfam" id="PF13720"/>
    </source>
</evidence>
<dbReference type="AlphaFoldDB" id="A0A5M9QN05"/>
<dbReference type="Gene3D" id="2.160.10.10">
    <property type="entry name" value="Hexapeptide repeat proteins"/>
    <property type="match status" value="1"/>
</dbReference>
<comment type="similarity">
    <text evidence="8">Belongs to the transferase hexapeptide repeat family. LpxA subfamily.</text>
</comment>
<dbReference type="UniPathway" id="UPA00359">
    <property type="reaction ID" value="UER00477"/>
</dbReference>
<dbReference type="Pfam" id="PF00132">
    <property type="entry name" value="Hexapep"/>
    <property type="match status" value="1"/>
</dbReference>
<comment type="function">
    <text evidence="8">Involved in the biosynthesis of lipid A, a phosphorylated glycolipid that anchors the lipopolysaccharide to the outer membrane of the cell.</text>
</comment>
<dbReference type="SUPFAM" id="SSF51161">
    <property type="entry name" value="Trimeric LpxA-like enzymes"/>
    <property type="match status" value="1"/>
</dbReference>
<evidence type="ECO:0000313" key="11">
    <source>
        <dbReference type="Proteomes" id="UP000323707"/>
    </source>
</evidence>
<evidence type="ECO:0000256" key="7">
    <source>
        <dbReference type="ARBA" id="ARBA00023315"/>
    </source>
</evidence>
<evidence type="ECO:0000256" key="1">
    <source>
        <dbReference type="ARBA" id="ARBA00022490"/>
    </source>
</evidence>
<dbReference type="RefSeq" id="WP_150337128.1">
    <property type="nucleotide sequence ID" value="NZ_JAERIX010000055.1"/>
</dbReference>
<evidence type="ECO:0000256" key="6">
    <source>
        <dbReference type="ARBA" id="ARBA00023098"/>
    </source>
</evidence>
<name>A0A5M9QN05_9HELI</name>
<keyword evidence="3 8" id="KW-0441">Lipid A biosynthesis</keyword>
<dbReference type="InterPro" id="IPR018357">
    <property type="entry name" value="Hexapep_transf_CS"/>
</dbReference>
<dbReference type="EC" id="2.3.1.129" evidence="8"/>
<proteinExistence type="inferred from homology"/>
<dbReference type="PANTHER" id="PTHR43480:SF1">
    <property type="entry name" value="ACYL-[ACYL-CARRIER-PROTEIN]--UDP-N-ACETYLGLUCOSAMINE O-ACYLTRANSFERASE, MITOCHONDRIAL-RELATED"/>
    <property type="match status" value="1"/>
</dbReference>
<dbReference type="NCBIfam" id="NF003657">
    <property type="entry name" value="PRK05289.1"/>
    <property type="match status" value="1"/>
</dbReference>
<dbReference type="InterPro" id="IPR011004">
    <property type="entry name" value="Trimer_LpxA-like_sf"/>
</dbReference>
<comment type="caution">
    <text evidence="10">The sequence shown here is derived from an EMBL/GenBank/DDBJ whole genome shotgun (WGS) entry which is preliminary data.</text>
</comment>
<dbReference type="CDD" id="cd03351">
    <property type="entry name" value="LbH_UDP-GlcNAc_AT"/>
    <property type="match status" value="1"/>
</dbReference>
<dbReference type="HAMAP" id="MF_00387">
    <property type="entry name" value="LpxA"/>
    <property type="match status" value="1"/>
</dbReference>
<dbReference type="InterPro" id="IPR029098">
    <property type="entry name" value="Acetyltransf_C"/>
</dbReference>
<dbReference type="EMBL" id="VXKE01000010">
    <property type="protein sequence ID" value="KAA8710093.1"/>
    <property type="molecule type" value="Genomic_DNA"/>
</dbReference>
<dbReference type="Pfam" id="PF13720">
    <property type="entry name" value="Acetyltransf_11"/>
    <property type="match status" value="1"/>
</dbReference>
<gene>
    <name evidence="8 10" type="primary">lpxA</name>
    <name evidence="10" type="ORF">F4V45_03745</name>
</gene>
<dbReference type="GO" id="GO:0005737">
    <property type="term" value="C:cytoplasm"/>
    <property type="evidence" value="ECO:0007669"/>
    <property type="project" value="UniProtKB-SubCell"/>
</dbReference>
<keyword evidence="6 8" id="KW-0443">Lipid metabolism</keyword>
<comment type="subunit">
    <text evidence="8">Homotrimer.</text>
</comment>
<organism evidence="10 11">
    <name type="scientific">Helicobacter canis</name>
    <dbReference type="NCBI Taxonomy" id="29419"/>
    <lineage>
        <taxon>Bacteria</taxon>
        <taxon>Pseudomonadati</taxon>
        <taxon>Campylobacterota</taxon>
        <taxon>Epsilonproteobacteria</taxon>
        <taxon>Campylobacterales</taxon>
        <taxon>Helicobacteraceae</taxon>
        <taxon>Helicobacter</taxon>
    </lineage>
</organism>
<dbReference type="InterPro" id="IPR037157">
    <property type="entry name" value="Acetyltransf_C_sf"/>
</dbReference>
<evidence type="ECO:0000256" key="5">
    <source>
        <dbReference type="ARBA" id="ARBA00022737"/>
    </source>
</evidence>
<dbReference type="InterPro" id="IPR010137">
    <property type="entry name" value="Lipid_A_LpxA"/>
</dbReference>
<dbReference type="Proteomes" id="UP000323707">
    <property type="component" value="Unassembled WGS sequence"/>
</dbReference>
<dbReference type="GO" id="GO:0009245">
    <property type="term" value="P:lipid A biosynthetic process"/>
    <property type="evidence" value="ECO:0007669"/>
    <property type="project" value="UniProtKB-UniRule"/>
</dbReference>
<comment type="pathway">
    <text evidence="8">Glycolipid biosynthesis; lipid IV(A) biosynthesis; lipid IV(A) from (3R)-3-hydroxytetradecanoyl-[acyl-carrier-protein] and UDP-N-acetyl-alpha-D-glucosamine: step 1/6.</text>
</comment>
<dbReference type="PANTHER" id="PTHR43480">
    <property type="entry name" value="ACYL-[ACYL-CARRIER-PROTEIN]--UDP-N-ACETYLGLUCOSAMINE O-ACYLTRANSFERASE"/>
    <property type="match status" value="1"/>
</dbReference>
<evidence type="ECO:0000256" key="8">
    <source>
        <dbReference type="HAMAP-Rule" id="MF_00387"/>
    </source>
</evidence>
<evidence type="ECO:0000256" key="2">
    <source>
        <dbReference type="ARBA" id="ARBA00022516"/>
    </source>
</evidence>
<accession>A0A5M9QN05</accession>
<dbReference type="GO" id="GO:0016020">
    <property type="term" value="C:membrane"/>
    <property type="evidence" value="ECO:0007669"/>
    <property type="project" value="GOC"/>
</dbReference>
<keyword evidence="4 8" id="KW-0808">Transferase</keyword>
<protein>
    <recommendedName>
        <fullName evidence="8">Acyl-[acyl-carrier-protein]--UDP-N-acetylglucosamine O-acyltransferase</fullName>
        <shortName evidence="8">UDP-N-acetylglucosamine acyltransferase</shortName>
        <ecNumber evidence="8">2.3.1.129</ecNumber>
    </recommendedName>
</protein>
<keyword evidence="2 8" id="KW-0444">Lipid biosynthesis</keyword>
<keyword evidence="7 8" id="KW-0012">Acyltransferase</keyword>
<evidence type="ECO:0000313" key="10">
    <source>
        <dbReference type="EMBL" id="KAA8710093.1"/>
    </source>
</evidence>
<keyword evidence="5 8" id="KW-0677">Repeat</keyword>
<dbReference type="GO" id="GO:0008780">
    <property type="term" value="F:acyl-[acyl-carrier-protein]-UDP-N-acetylglucosamine O-acyltransferase activity"/>
    <property type="evidence" value="ECO:0007669"/>
    <property type="project" value="UniProtKB-UniRule"/>
</dbReference>